<organism evidence="1 2">
    <name type="scientific">Myxococcus fulvus</name>
    <dbReference type="NCBI Taxonomy" id="33"/>
    <lineage>
        <taxon>Bacteria</taxon>
        <taxon>Pseudomonadati</taxon>
        <taxon>Myxococcota</taxon>
        <taxon>Myxococcia</taxon>
        <taxon>Myxococcales</taxon>
        <taxon>Cystobacterineae</taxon>
        <taxon>Myxococcaceae</taxon>
        <taxon>Myxococcus</taxon>
    </lineage>
</organism>
<dbReference type="STRING" id="1334629.MFUL124B02_20825"/>
<name>A0A511T6L8_MYXFU</name>
<dbReference type="EMBL" id="BJXR01000036">
    <property type="protein sequence ID" value="GEN09815.1"/>
    <property type="molecule type" value="Genomic_DNA"/>
</dbReference>
<reference evidence="1 2" key="1">
    <citation type="submission" date="2019-07" db="EMBL/GenBank/DDBJ databases">
        <title>Whole genome shotgun sequence of Myxococcus fulvus NBRC 100333.</title>
        <authorList>
            <person name="Hosoyama A."/>
            <person name="Uohara A."/>
            <person name="Ohji S."/>
            <person name="Ichikawa N."/>
        </authorList>
    </citation>
    <scope>NUCLEOTIDE SEQUENCE [LARGE SCALE GENOMIC DNA]</scope>
    <source>
        <strain evidence="1 2">NBRC 100333</strain>
    </source>
</reference>
<accession>A0A511T6L8</accession>
<gene>
    <name evidence="1" type="ORF">MFU01_48520</name>
</gene>
<sequence>MDMAEVTGLERCHVILKAAILAAKPEDRPAIRWALGGPRPVCPAAGQVELGLWFSSLVSPFLADRFEEAVANRIVERVRDFLSKPLRLTPQESLSLGHEKKLTSKAGRAYHALVADSRSEADESEALAVVRRTAGAAAALCRGKDTFVHLTAAVARVVKYLDEEPGRAGLSVQALLTELDARILRLECHAAIAPLLAGEPPPDLEEVLWRADGGKGTARHFIARLRGGTLGLVTKLGARWTWTQGGKDEVLASVPDAYFEEATRAVMASD</sequence>
<evidence type="ECO:0000313" key="2">
    <source>
        <dbReference type="Proteomes" id="UP000321514"/>
    </source>
</evidence>
<protein>
    <submittedName>
        <fullName evidence="1">Uncharacterized protein</fullName>
    </submittedName>
</protein>
<evidence type="ECO:0000313" key="1">
    <source>
        <dbReference type="EMBL" id="GEN09815.1"/>
    </source>
</evidence>
<proteinExistence type="predicted"/>
<dbReference type="AlphaFoldDB" id="A0A511T6L8"/>
<comment type="caution">
    <text evidence="1">The sequence shown here is derived from an EMBL/GenBank/DDBJ whole genome shotgun (WGS) entry which is preliminary data.</text>
</comment>
<dbReference type="Proteomes" id="UP000321514">
    <property type="component" value="Unassembled WGS sequence"/>
</dbReference>